<organism evidence="4 5">
    <name type="scientific">Glutinoglossum americanum</name>
    <dbReference type="NCBI Taxonomy" id="1670608"/>
    <lineage>
        <taxon>Eukaryota</taxon>
        <taxon>Fungi</taxon>
        <taxon>Dikarya</taxon>
        <taxon>Ascomycota</taxon>
        <taxon>Pezizomycotina</taxon>
        <taxon>Geoglossomycetes</taxon>
        <taxon>Geoglossales</taxon>
        <taxon>Geoglossaceae</taxon>
        <taxon>Glutinoglossum</taxon>
    </lineage>
</organism>
<evidence type="ECO:0000256" key="1">
    <source>
        <dbReference type="ARBA" id="ARBA00022737"/>
    </source>
</evidence>
<dbReference type="Pfam" id="PF25053">
    <property type="entry name" value="DUF7791"/>
    <property type="match status" value="1"/>
</dbReference>
<dbReference type="Proteomes" id="UP000698800">
    <property type="component" value="Unassembled WGS sequence"/>
</dbReference>
<feature type="domain" description="Nephrocystin 3-like N-terminal" evidence="2">
    <location>
        <begin position="249"/>
        <end position="427"/>
    </location>
</feature>
<evidence type="ECO:0000259" key="2">
    <source>
        <dbReference type="Pfam" id="PF24883"/>
    </source>
</evidence>
<dbReference type="PANTHER" id="PTHR10039">
    <property type="entry name" value="AMELOGENIN"/>
    <property type="match status" value="1"/>
</dbReference>
<reference evidence="4" key="1">
    <citation type="submission" date="2021-03" db="EMBL/GenBank/DDBJ databases">
        <title>Comparative genomics and phylogenomic investigation of the class Geoglossomycetes provide insights into ecological specialization and systematics.</title>
        <authorList>
            <person name="Melie T."/>
            <person name="Pirro S."/>
            <person name="Miller A.N."/>
            <person name="Quandt A."/>
        </authorList>
    </citation>
    <scope>NUCLEOTIDE SEQUENCE</scope>
    <source>
        <strain evidence="4">GBOQ0MN5Z8</strain>
    </source>
</reference>
<dbReference type="InterPro" id="IPR056693">
    <property type="entry name" value="DUF7791"/>
</dbReference>
<dbReference type="InterPro" id="IPR027417">
    <property type="entry name" value="P-loop_NTPase"/>
</dbReference>
<keyword evidence="5" id="KW-1185">Reference proteome</keyword>
<evidence type="ECO:0000313" key="5">
    <source>
        <dbReference type="Proteomes" id="UP000698800"/>
    </source>
</evidence>
<dbReference type="OrthoDB" id="443402at2759"/>
<keyword evidence="1" id="KW-0677">Repeat</keyword>
<dbReference type="Pfam" id="PF24883">
    <property type="entry name" value="NPHP3_N"/>
    <property type="match status" value="1"/>
</dbReference>
<dbReference type="EMBL" id="JAGHQL010000200">
    <property type="protein sequence ID" value="KAH0536518.1"/>
    <property type="molecule type" value="Genomic_DNA"/>
</dbReference>
<accession>A0A9P8L0S1</accession>
<dbReference type="SUPFAM" id="SSF52540">
    <property type="entry name" value="P-loop containing nucleoside triphosphate hydrolases"/>
    <property type="match status" value="1"/>
</dbReference>
<protein>
    <recommendedName>
        <fullName evidence="6">NACHT domain-containing protein</fullName>
    </recommendedName>
</protein>
<dbReference type="PANTHER" id="PTHR10039:SF5">
    <property type="entry name" value="NACHT DOMAIN-CONTAINING PROTEIN"/>
    <property type="match status" value="1"/>
</dbReference>
<proteinExistence type="predicted"/>
<comment type="caution">
    <text evidence="4">The sequence shown here is derived from an EMBL/GenBank/DDBJ whole genome shotgun (WGS) entry which is preliminary data.</text>
</comment>
<sequence>MDPLAAISLASAIVQFVNFGTRLIGGAREIYCSTTGTTVQNATLEVVITEITAWSSRLGSPDPSSVYSEEERAICNLAAECRKLSGEILELIQKTRPKKQKSRTDAFSAAIRDKWHEGEKLQLQERLGKCRSQLKAQLEALDRSKIDDRLKELVQSAESDATKFASLQTKVEELKAGVNISSISPEVQSLLRNLIDLPKRTSSELLVLRSLAFDTMHWRFDHVDEAHFKTFRWIFDESQAKSSDHPNRVSFVNWLADGTEIFHISGKLGSGKSTLMKFLCEHDRTTQLLNEWAGKEKTLIVARFFFWRAGEKDQRSLTGLLRSLLHDTLEQCPHLIPSVLPQTWQKIMSLDWRAQRKLHLSKKEIRDAFERLVRNRQLYQNRRFCFFIDGLDEYEETCQEDYQDMVDLLFSWTKAAPADIKLCVSSREYDVFRNAFSDDRRLRLQELTSKDIRSFIQERLKSFEIPEVNGVNKESLVKEIIDRADGIFLWVALVLKSLREGIQYDNRPSVLLQKIKDMPQGMEPLFQHLLDSIHPSDRKASYQMFAVVLKLKEFDCPEISLFRYSFLEDYERDANFAMDADFRTLDEGKAEIASRVKSAQGRLNGQYKGLLEIRSDDVKWRRHFCPQSVTFTHRSVYDFVSRRDIQKIMTDHCKKFDILEAICQTFLAELKFSGQEFTGPKNSLAFEVGQILRLRKSTTKDVAPFRFLECLHATALRFQGMGVDDVEKTKLISRITRYTLGSVFDANTVSVFHMAANLSLVDYVSWKITDDPTQLSNGAKLGTLFDSIIRGVVYSDDFAGLRFLAPRMKEGLNTGIVNPEYRTGDRITIWGLMLGAAASHLPSRNLADERLLGELIENFLNSGANPNLRIQYTNDLGLMISTVSFGSRNKITCGFVEERGGHVSLYDLVNLWQLENAEKLLELIVREPTTQPELSNSKTVCSDTAECNTGNSEQECEPRDQEPEQVQKIAGEAEIQEILLTAISEPPAKEEIEAQATAISGPNNLRVRLSPNIRSPLATFTFGEYTA</sequence>
<name>A0A9P8L0S1_9PEZI</name>
<evidence type="ECO:0000313" key="4">
    <source>
        <dbReference type="EMBL" id="KAH0536518.1"/>
    </source>
</evidence>
<evidence type="ECO:0000259" key="3">
    <source>
        <dbReference type="Pfam" id="PF25053"/>
    </source>
</evidence>
<dbReference type="Gene3D" id="3.40.50.300">
    <property type="entry name" value="P-loop containing nucleotide triphosphate hydrolases"/>
    <property type="match status" value="1"/>
</dbReference>
<gene>
    <name evidence="4" type="ORF">FGG08_006614</name>
</gene>
<dbReference type="AlphaFoldDB" id="A0A9P8L0S1"/>
<feature type="domain" description="DUF7791" evidence="3">
    <location>
        <begin position="532"/>
        <end position="673"/>
    </location>
</feature>
<dbReference type="InterPro" id="IPR056884">
    <property type="entry name" value="NPHP3-like_N"/>
</dbReference>
<evidence type="ECO:0008006" key="6">
    <source>
        <dbReference type="Google" id="ProtNLM"/>
    </source>
</evidence>